<sequence>NNSFLFKKHFSDFIVVETFDRHLCGTWPPQLLKPFLELNKVAIPLSAPKFLTQSDHEEMNKLVKTKDGKYLVLLSADKNTKENRKELHLYIRDHFSNLLSSFSVDEGIEVSFVKNVKKDKRIQWPEGLGKFLHFTLKKTDHENSHALNCIARSIG</sequence>
<protein>
    <submittedName>
        <fullName evidence="2">Uncharacterized protein</fullName>
    </submittedName>
</protein>
<evidence type="ECO:0000313" key="2">
    <source>
        <dbReference type="WBParaSite" id="PS1159_v2.g13342.t1"/>
    </source>
</evidence>
<organism evidence="1 2">
    <name type="scientific">Panagrolaimus sp. PS1159</name>
    <dbReference type="NCBI Taxonomy" id="55785"/>
    <lineage>
        <taxon>Eukaryota</taxon>
        <taxon>Metazoa</taxon>
        <taxon>Ecdysozoa</taxon>
        <taxon>Nematoda</taxon>
        <taxon>Chromadorea</taxon>
        <taxon>Rhabditida</taxon>
        <taxon>Tylenchina</taxon>
        <taxon>Panagrolaimomorpha</taxon>
        <taxon>Panagrolaimoidea</taxon>
        <taxon>Panagrolaimidae</taxon>
        <taxon>Panagrolaimus</taxon>
    </lineage>
</organism>
<proteinExistence type="predicted"/>
<name>A0AC35F5J1_9BILA</name>
<accession>A0AC35F5J1</accession>
<reference evidence="2" key="1">
    <citation type="submission" date="2022-11" db="UniProtKB">
        <authorList>
            <consortium name="WormBaseParasite"/>
        </authorList>
    </citation>
    <scope>IDENTIFICATION</scope>
</reference>
<dbReference type="Proteomes" id="UP000887580">
    <property type="component" value="Unplaced"/>
</dbReference>
<dbReference type="WBParaSite" id="PS1159_v2.g13342.t1">
    <property type="protein sequence ID" value="PS1159_v2.g13342.t1"/>
    <property type="gene ID" value="PS1159_v2.g13342"/>
</dbReference>
<evidence type="ECO:0000313" key="1">
    <source>
        <dbReference type="Proteomes" id="UP000887580"/>
    </source>
</evidence>